<evidence type="ECO:0000256" key="6">
    <source>
        <dbReference type="SAM" id="MobiDB-lite"/>
    </source>
</evidence>
<proteinExistence type="predicted"/>
<evidence type="ECO:0000256" key="1">
    <source>
        <dbReference type="ARBA" id="ARBA00004138"/>
    </source>
</evidence>
<keyword evidence="3" id="KW-0963">Cytoplasm</keyword>
<dbReference type="Pfam" id="PF13864">
    <property type="entry name" value="Enkurin"/>
    <property type="match status" value="1"/>
</dbReference>
<evidence type="ECO:0000313" key="8">
    <source>
        <dbReference type="Proteomes" id="UP000515129"/>
    </source>
</evidence>
<keyword evidence="8" id="KW-1185">Reference proteome</keyword>
<evidence type="ECO:0000259" key="7">
    <source>
        <dbReference type="PROSITE" id="PS51665"/>
    </source>
</evidence>
<evidence type="ECO:0000256" key="3">
    <source>
        <dbReference type="ARBA" id="ARBA00022490"/>
    </source>
</evidence>
<dbReference type="GO" id="GO:0001669">
    <property type="term" value="C:acrosomal vesicle"/>
    <property type="evidence" value="ECO:0007669"/>
    <property type="project" value="TreeGrafter"/>
</dbReference>
<dbReference type="GeneID" id="113042166"/>
<dbReference type="CTD" id="219670"/>
<evidence type="ECO:0000256" key="5">
    <source>
        <dbReference type="ARBA" id="ARBA00023273"/>
    </source>
</evidence>
<comment type="subcellular location">
    <subcellularLocation>
        <location evidence="1">Cell projection</location>
        <location evidence="1">Cilium</location>
    </subcellularLocation>
    <subcellularLocation>
        <location evidence="2">Cytoplasm</location>
        <location evidence="2">Cytoskeleton</location>
    </subcellularLocation>
</comment>
<dbReference type="InterPro" id="IPR052102">
    <property type="entry name" value="Enkurin_domain-protein"/>
</dbReference>
<dbReference type="PANTHER" id="PTHR21490">
    <property type="entry name" value="ENKURIN-RELATED"/>
    <property type="match status" value="1"/>
</dbReference>
<dbReference type="PROSITE" id="PS51665">
    <property type="entry name" value="ENKURIN"/>
    <property type="match status" value="1"/>
</dbReference>
<reference evidence="9" key="1">
    <citation type="submission" date="2025-08" db="UniProtKB">
        <authorList>
            <consortium name="RefSeq"/>
        </authorList>
    </citation>
    <scope>IDENTIFICATION</scope>
    <source>
        <strain evidence="9">Wakin</strain>
        <tissue evidence="9">Muscle</tissue>
    </source>
</reference>
<dbReference type="RefSeq" id="XP_026056563.1">
    <property type="nucleotide sequence ID" value="XM_026200778.1"/>
</dbReference>
<keyword evidence="4" id="KW-0206">Cytoskeleton</keyword>
<evidence type="ECO:0000313" key="9">
    <source>
        <dbReference type="RefSeq" id="XP_026056563.1"/>
    </source>
</evidence>
<evidence type="ECO:0000256" key="2">
    <source>
        <dbReference type="ARBA" id="ARBA00004245"/>
    </source>
</evidence>
<dbReference type="AlphaFoldDB" id="A0A6P6JAV0"/>
<evidence type="ECO:0000256" key="4">
    <source>
        <dbReference type="ARBA" id="ARBA00023212"/>
    </source>
</evidence>
<protein>
    <submittedName>
        <fullName evidence="9">Enkurin isoform X2</fullName>
    </submittedName>
</protein>
<sequence length="274" mass="32111">MKHVTPATGAYNHPIMSDTIYPPESIYNLIPREEEKAMKAPRYMSKFREQVKLEKEVNKAPSKTMGPAKVDVPSPQKYLLKHSKEPKLPEKKPFKYEDDELHSKPPVPARTDKPLMGLHSNKNFIKTNAVENIMTVPRKPQPVYAYTKKGDKQLLENSGLVPKYIKKKDYGQTPEYLLQRREEVKRAQGEYDNYVKERMREGAMKQLSGEERHNILQALKKNWDELHHQYQGLSVVTDTAPKKYRKERLEQEMKQLEKDIELIERHKTIYIANN</sequence>
<feature type="region of interest" description="Disordered" evidence="6">
    <location>
        <begin position="80"/>
        <end position="118"/>
    </location>
</feature>
<feature type="compositionally biased region" description="Basic and acidic residues" evidence="6">
    <location>
        <begin position="82"/>
        <end position="96"/>
    </location>
</feature>
<feature type="region of interest" description="Disordered" evidence="6">
    <location>
        <begin position="56"/>
        <end position="75"/>
    </location>
</feature>
<accession>A0A6P6JAV0</accession>
<dbReference type="GO" id="GO:0005879">
    <property type="term" value="C:axonemal microtubule"/>
    <property type="evidence" value="ECO:0007669"/>
    <property type="project" value="TreeGrafter"/>
</dbReference>
<name>A0A6P6JAV0_CARAU</name>
<dbReference type="PANTHER" id="PTHR21490:SF0">
    <property type="entry name" value="ENKURIN"/>
    <property type="match status" value="1"/>
</dbReference>
<keyword evidence="5" id="KW-0966">Cell projection</keyword>
<dbReference type="GO" id="GO:0005516">
    <property type="term" value="F:calmodulin binding"/>
    <property type="evidence" value="ECO:0007669"/>
    <property type="project" value="TreeGrafter"/>
</dbReference>
<dbReference type="Proteomes" id="UP000515129">
    <property type="component" value="Chromosome 24"/>
</dbReference>
<gene>
    <name evidence="9" type="primary">enkur</name>
</gene>
<feature type="domain" description="Enkurin" evidence="7">
    <location>
        <begin position="179"/>
        <end position="271"/>
    </location>
</feature>
<dbReference type="InterPro" id="IPR027012">
    <property type="entry name" value="Enkurin_dom"/>
</dbReference>
<organism evidence="8 9">
    <name type="scientific">Carassius auratus</name>
    <name type="common">Goldfish</name>
    <dbReference type="NCBI Taxonomy" id="7957"/>
    <lineage>
        <taxon>Eukaryota</taxon>
        <taxon>Metazoa</taxon>
        <taxon>Chordata</taxon>
        <taxon>Craniata</taxon>
        <taxon>Vertebrata</taxon>
        <taxon>Euteleostomi</taxon>
        <taxon>Actinopterygii</taxon>
        <taxon>Neopterygii</taxon>
        <taxon>Teleostei</taxon>
        <taxon>Ostariophysi</taxon>
        <taxon>Cypriniformes</taxon>
        <taxon>Cyprinidae</taxon>
        <taxon>Cyprininae</taxon>
        <taxon>Carassius</taxon>
    </lineage>
</organism>